<reference evidence="1 2" key="1">
    <citation type="journal article" date="2014" name="Int. J. Syst. Evol. Microbiol.">
        <title>Listeria floridensis sp. nov., Listeria aquatica sp. nov., Listeria cornellensis sp. nov., Listeria riparia sp. nov. and Listeria grandensis sp. nov., from agricultural and natural environments.</title>
        <authorList>
            <person name="den Bakker H.C."/>
            <person name="Warchocki S."/>
            <person name="Wright E.M."/>
            <person name="Allred A.F."/>
            <person name="Ahlstrom C."/>
            <person name="Manuel C.S."/>
            <person name="Stasiewicz M.J."/>
            <person name="Burrell A."/>
            <person name="Roof S."/>
            <person name="Strawn L."/>
            <person name="Fortes E.D."/>
            <person name="Nightingale K.K."/>
            <person name="Kephart D."/>
            <person name="Wiedmann M."/>
        </authorList>
    </citation>
    <scope>NUCLEOTIDE SEQUENCE [LARGE SCALE GENOMIC DNA]</scope>
    <source>
        <strain evidence="2">FSL F6-969</strain>
    </source>
</reference>
<organism evidence="1 2">
    <name type="scientific">Listeria cornellensis FSL F6-0969</name>
    <dbReference type="NCBI Taxonomy" id="1265820"/>
    <lineage>
        <taxon>Bacteria</taxon>
        <taxon>Bacillati</taxon>
        <taxon>Bacillota</taxon>
        <taxon>Bacilli</taxon>
        <taxon>Bacillales</taxon>
        <taxon>Listeriaceae</taxon>
        <taxon>Listeria</taxon>
    </lineage>
</organism>
<dbReference type="AlphaFoldDB" id="W7BXZ1"/>
<keyword evidence="2" id="KW-1185">Reference proteome</keyword>
<evidence type="ECO:0000313" key="1">
    <source>
        <dbReference type="EMBL" id="EUJ29585.1"/>
    </source>
</evidence>
<dbReference type="Proteomes" id="UP000019254">
    <property type="component" value="Unassembled WGS sequence"/>
</dbReference>
<dbReference type="RefSeq" id="WP_036079528.1">
    <property type="nucleotide sequence ID" value="NZ_AODE01000019.1"/>
</dbReference>
<accession>W7BXZ1</accession>
<protein>
    <submittedName>
        <fullName evidence="1">Uncharacterized protein</fullName>
    </submittedName>
</protein>
<dbReference type="OrthoDB" id="2084893at2"/>
<proteinExistence type="predicted"/>
<evidence type="ECO:0000313" key="2">
    <source>
        <dbReference type="Proteomes" id="UP000019254"/>
    </source>
</evidence>
<dbReference type="EMBL" id="AODE01000019">
    <property type="protein sequence ID" value="EUJ29585.1"/>
    <property type="molecule type" value="Genomic_DNA"/>
</dbReference>
<sequence>MTREEAKRILDNNNLSNYIWFDNSRNEPNYVGINESENVYEVFATSERGTPSGIKVFSSEEEALTNFISRVESLNRLLKKISKWFLDYEHFRS</sequence>
<comment type="caution">
    <text evidence="1">The sequence shown here is derived from an EMBL/GenBank/DDBJ whole genome shotgun (WGS) entry which is preliminary data.</text>
</comment>
<gene>
    <name evidence="1" type="ORF">PCORN_10512</name>
</gene>
<name>W7BXZ1_9LIST</name>
<dbReference type="PATRIC" id="fig|1265820.5.peg.2064"/>
<dbReference type="STRING" id="1265820.PCORN_10512"/>